<comment type="caution">
    <text evidence="2">The sequence shown here is derived from an EMBL/GenBank/DDBJ whole genome shotgun (WGS) entry which is preliminary data.</text>
</comment>
<evidence type="ECO:0000313" key="3">
    <source>
        <dbReference type="Proteomes" id="UP001523392"/>
    </source>
</evidence>
<sequence>MVKKPEDRATEFLEQLGKLRQFSAMGRRAPHKPLLLLYALAQLKHHGRDRVKYRDAERVLTPLPQTYGPTGTRARVADPFARLEGDGIWRIESENRDALFDSGGNARPGALSKHDAEAGFDDRTLSLLRDRPRTIDEAARVLLERNLPPQTHAEVLERVGLRLDDPA</sequence>
<dbReference type="Proteomes" id="UP001523392">
    <property type="component" value="Unassembled WGS sequence"/>
</dbReference>
<dbReference type="EMBL" id="JAFIRR010000016">
    <property type="protein sequence ID" value="MCO6415210.1"/>
    <property type="molecule type" value="Genomic_DNA"/>
</dbReference>
<evidence type="ECO:0000313" key="2">
    <source>
        <dbReference type="EMBL" id="MCO6415210.1"/>
    </source>
</evidence>
<keyword evidence="3" id="KW-1185">Reference proteome</keyword>
<dbReference type="RefSeq" id="WP_252951806.1">
    <property type="nucleotide sequence ID" value="NZ_JAFIRR010000016.1"/>
</dbReference>
<dbReference type="Pfam" id="PF26340">
    <property type="entry name" value="DNA-SBD_ScoMcrA"/>
    <property type="match status" value="1"/>
</dbReference>
<protein>
    <recommendedName>
        <fullName evidence="1">ScoMcrA-like DNA sulfur-binding domain-containing protein</fullName>
    </recommendedName>
</protein>
<feature type="domain" description="ScoMcrA-like DNA sulfur-binding" evidence="1">
    <location>
        <begin position="11"/>
        <end position="162"/>
    </location>
</feature>
<gene>
    <name evidence="2" type="ORF">JYK14_03340</name>
</gene>
<accession>A0ABT1D1M1</accession>
<dbReference type="InterPro" id="IPR058813">
    <property type="entry name" value="DNA-SBD_ScoMcrA"/>
</dbReference>
<proteinExistence type="predicted"/>
<reference evidence="2 3" key="1">
    <citation type="submission" date="2021-12" db="EMBL/GenBank/DDBJ databases">
        <title>Siccirubricoccus leaddurans sp. nov., a high concentration Zn2+ tolerance bacterium.</title>
        <authorList>
            <person name="Cao Y."/>
        </authorList>
    </citation>
    <scope>NUCLEOTIDE SEQUENCE [LARGE SCALE GENOMIC DNA]</scope>
    <source>
        <strain evidence="2 3">KC 17139</strain>
    </source>
</reference>
<organism evidence="2 3">
    <name type="scientific">Siccirubricoccus soli</name>
    <dbReference type="NCBI Taxonomy" id="2899147"/>
    <lineage>
        <taxon>Bacteria</taxon>
        <taxon>Pseudomonadati</taxon>
        <taxon>Pseudomonadota</taxon>
        <taxon>Alphaproteobacteria</taxon>
        <taxon>Acetobacterales</taxon>
        <taxon>Roseomonadaceae</taxon>
        <taxon>Siccirubricoccus</taxon>
    </lineage>
</organism>
<name>A0ABT1D1M1_9PROT</name>
<evidence type="ECO:0000259" key="1">
    <source>
        <dbReference type="Pfam" id="PF26340"/>
    </source>
</evidence>